<gene>
    <name evidence="2" type="ORF">NDU88_005745</name>
</gene>
<evidence type="ECO:0000313" key="2">
    <source>
        <dbReference type="EMBL" id="KAJ1092635.1"/>
    </source>
</evidence>
<dbReference type="AlphaFoldDB" id="A0AAV7LPY8"/>
<comment type="caution">
    <text evidence="2">The sequence shown here is derived from an EMBL/GenBank/DDBJ whole genome shotgun (WGS) entry which is preliminary data.</text>
</comment>
<protein>
    <submittedName>
        <fullName evidence="2">Uncharacterized protein</fullName>
    </submittedName>
</protein>
<keyword evidence="3" id="KW-1185">Reference proteome</keyword>
<feature type="region of interest" description="Disordered" evidence="1">
    <location>
        <begin position="1"/>
        <end position="24"/>
    </location>
</feature>
<accession>A0AAV7LPY8</accession>
<organism evidence="2 3">
    <name type="scientific">Pleurodeles waltl</name>
    <name type="common">Iberian ribbed newt</name>
    <dbReference type="NCBI Taxonomy" id="8319"/>
    <lineage>
        <taxon>Eukaryota</taxon>
        <taxon>Metazoa</taxon>
        <taxon>Chordata</taxon>
        <taxon>Craniata</taxon>
        <taxon>Vertebrata</taxon>
        <taxon>Euteleostomi</taxon>
        <taxon>Amphibia</taxon>
        <taxon>Batrachia</taxon>
        <taxon>Caudata</taxon>
        <taxon>Salamandroidea</taxon>
        <taxon>Salamandridae</taxon>
        <taxon>Pleurodelinae</taxon>
        <taxon>Pleurodeles</taxon>
    </lineage>
</organism>
<sequence length="91" mass="10145">MFPASVRERKSNEYTPMPSGGGEDTEALLEYVYPVSLIGQYFEAHRTYTAAGERSRLIHSRFPLENLLQKGLLACKGSGGVRMRVARLVDP</sequence>
<reference evidence="2" key="1">
    <citation type="journal article" date="2022" name="bioRxiv">
        <title>Sequencing and chromosome-scale assembly of the giantPleurodeles waltlgenome.</title>
        <authorList>
            <person name="Brown T."/>
            <person name="Elewa A."/>
            <person name="Iarovenko S."/>
            <person name="Subramanian E."/>
            <person name="Araus A.J."/>
            <person name="Petzold A."/>
            <person name="Susuki M."/>
            <person name="Suzuki K.-i.T."/>
            <person name="Hayashi T."/>
            <person name="Toyoda A."/>
            <person name="Oliveira C."/>
            <person name="Osipova E."/>
            <person name="Leigh N.D."/>
            <person name="Simon A."/>
            <person name="Yun M.H."/>
        </authorList>
    </citation>
    <scope>NUCLEOTIDE SEQUENCE</scope>
    <source>
        <strain evidence="2">20211129_DDA</strain>
        <tissue evidence="2">Liver</tissue>
    </source>
</reference>
<dbReference type="Proteomes" id="UP001066276">
    <property type="component" value="Chromosome 11"/>
</dbReference>
<name>A0AAV7LPY8_PLEWA</name>
<evidence type="ECO:0000313" key="3">
    <source>
        <dbReference type="Proteomes" id="UP001066276"/>
    </source>
</evidence>
<feature type="compositionally biased region" description="Basic and acidic residues" evidence="1">
    <location>
        <begin position="1"/>
        <end position="12"/>
    </location>
</feature>
<dbReference type="EMBL" id="JANPWB010000015">
    <property type="protein sequence ID" value="KAJ1092635.1"/>
    <property type="molecule type" value="Genomic_DNA"/>
</dbReference>
<evidence type="ECO:0000256" key="1">
    <source>
        <dbReference type="SAM" id="MobiDB-lite"/>
    </source>
</evidence>
<proteinExistence type="predicted"/>